<comment type="caution">
    <text evidence="1">The sequence shown here is derived from an EMBL/GenBank/DDBJ whole genome shotgun (WGS) entry which is preliminary data.</text>
</comment>
<protein>
    <submittedName>
        <fullName evidence="1">Uncharacterized protein</fullName>
    </submittedName>
</protein>
<dbReference type="AlphaFoldDB" id="A0AAD2FRD7"/>
<dbReference type="Proteomes" id="UP001295423">
    <property type="component" value="Unassembled WGS sequence"/>
</dbReference>
<dbReference type="EMBL" id="CAKOGP040001763">
    <property type="protein sequence ID" value="CAJ1950363.1"/>
    <property type="molecule type" value="Genomic_DNA"/>
</dbReference>
<name>A0AAD2FRD7_9STRA</name>
<reference evidence="1" key="1">
    <citation type="submission" date="2023-08" db="EMBL/GenBank/DDBJ databases">
        <authorList>
            <person name="Audoor S."/>
            <person name="Bilcke G."/>
        </authorList>
    </citation>
    <scope>NUCLEOTIDE SEQUENCE</scope>
</reference>
<proteinExistence type="predicted"/>
<organism evidence="1 2">
    <name type="scientific">Cylindrotheca closterium</name>
    <dbReference type="NCBI Taxonomy" id="2856"/>
    <lineage>
        <taxon>Eukaryota</taxon>
        <taxon>Sar</taxon>
        <taxon>Stramenopiles</taxon>
        <taxon>Ochrophyta</taxon>
        <taxon>Bacillariophyta</taxon>
        <taxon>Bacillariophyceae</taxon>
        <taxon>Bacillariophycidae</taxon>
        <taxon>Bacillariales</taxon>
        <taxon>Bacillariaceae</taxon>
        <taxon>Cylindrotheca</taxon>
    </lineage>
</organism>
<evidence type="ECO:0000313" key="1">
    <source>
        <dbReference type="EMBL" id="CAJ1950363.1"/>
    </source>
</evidence>
<gene>
    <name evidence="1" type="ORF">CYCCA115_LOCUS12551</name>
</gene>
<keyword evidence="2" id="KW-1185">Reference proteome</keyword>
<sequence length="414" mass="45032">MRFPSYSSIKSLPTDADSDALLKNVFHGSSSMSDCATAVTSALGLMFFDPQGKLTVVTIPKKVILDNGMSAGIFASLRDDLAQAIPVTIDPDELSKRVIGVGNNGRAVLCTDLPEDIDFTVESPTFCAVSVFCPLVPGSKMPPDLDLTQDVTEEVLLVLSPHERLWVEVHAFLFKNTMGRSLFVDETLVGRTSIPLDQFIVNEQLAAISENTLSTASGYKFCDARTGSESFYKYIGSFNSKVDALSRAHTDVSAEPSVPTGAAQPIDHASIIKEAILASKTTATNDAANKAQERVLLSWRILFGHFITHPDGSVEYVLADCSSAWKTILKAKPQLVLRFFHEAFEQSIEGLQPTRNAYHALFDWDVHRIQAAGMAAIQGASFTTRSLVMNPSDALSCFSLLQFLPSDRTDNDLA</sequence>
<evidence type="ECO:0000313" key="2">
    <source>
        <dbReference type="Proteomes" id="UP001295423"/>
    </source>
</evidence>
<accession>A0AAD2FRD7</accession>